<dbReference type="HOGENOM" id="CLU_752412_0_0_1"/>
<dbReference type="EMBL" id="CH981534">
    <property type="protein sequence ID" value="EDK47479.1"/>
    <property type="molecule type" value="Genomic_DNA"/>
</dbReference>
<reference evidence="2 3" key="1">
    <citation type="journal article" date="2009" name="Nature">
        <title>Evolution of pathogenicity and sexual reproduction in eight Candida genomes.</title>
        <authorList>
            <person name="Butler G."/>
            <person name="Rasmussen M.D."/>
            <person name="Lin M.F."/>
            <person name="Santos M.A."/>
            <person name="Sakthikumar S."/>
            <person name="Munro C.A."/>
            <person name="Rheinbay E."/>
            <person name="Grabherr M."/>
            <person name="Forche A."/>
            <person name="Reedy J.L."/>
            <person name="Agrafioti I."/>
            <person name="Arnaud M.B."/>
            <person name="Bates S."/>
            <person name="Brown A.J."/>
            <person name="Brunke S."/>
            <person name="Costanzo M.C."/>
            <person name="Fitzpatrick D.A."/>
            <person name="de Groot P.W."/>
            <person name="Harris D."/>
            <person name="Hoyer L.L."/>
            <person name="Hube B."/>
            <person name="Klis F.M."/>
            <person name="Kodira C."/>
            <person name="Lennard N."/>
            <person name="Logue M.E."/>
            <person name="Martin R."/>
            <person name="Neiman A.M."/>
            <person name="Nikolaou E."/>
            <person name="Quail M.A."/>
            <person name="Quinn J."/>
            <person name="Santos M.C."/>
            <person name="Schmitzberger F.F."/>
            <person name="Sherlock G."/>
            <person name="Shah P."/>
            <person name="Silverstein K.A."/>
            <person name="Skrzypek M.S."/>
            <person name="Soll D."/>
            <person name="Staggs R."/>
            <person name="Stansfield I."/>
            <person name="Stumpf M.P."/>
            <person name="Sudbery P.E."/>
            <person name="Srikantha T."/>
            <person name="Zeng Q."/>
            <person name="Berman J."/>
            <person name="Berriman M."/>
            <person name="Heitman J."/>
            <person name="Gow N.A."/>
            <person name="Lorenz M.C."/>
            <person name="Birren B.W."/>
            <person name="Kellis M."/>
            <person name="Cuomo C.A."/>
        </authorList>
    </citation>
    <scope>NUCLEOTIDE SEQUENCE [LARGE SCALE GENOMIC DNA]</scope>
    <source>
        <strain evidence="3">ATCC 11503 / BCRC 21390 / CBS 2605 / JCM 1781 / NBRC 1676 / NRRL YB-4239</strain>
    </source>
</reference>
<dbReference type="STRING" id="379508.A5E7S1"/>
<feature type="compositionally biased region" description="Low complexity" evidence="1">
    <location>
        <begin position="65"/>
        <end position="129"/>
    </location>
</feature>
<dbReference type="AlphaFoldDB" id="A5E7S1"/>
<dbReference type="InParanoid" id="A5E7S1"/>
<proteinExistence type="predicted"/>
<dbReference type="KEGG" id="lel:PVL30_004417"/>
<dbReference type="GeneID" id="5230274"/>
<name>A5E7S1_LODEL</name>
<feature type="region of interest" description="Disordered" evidence="1">
    <location>
        <begin position="18"/>
        <end position="129"/>
    </location>
</feature>
<sequence>MPSNLNGLQYPHIQNTHQHNYFPHTSSTPTSGATTTSSSSSLHQNTVPATVGNNADFRLDQGEQNRSNNINNNSNNSNSNSGNRNNSFNNTNSNNNNNNNGISSNSSRINSNSSTNKSSILSNNSNINNNSSSSSISINNNGMANGINTNHLSGSATIVPQMISGTGSTPHTQTFAIDSQIGSKFTNTDLQILRQLLVAGEKHKWKQITKEINSLSNHSNHVMAALTKKQQILSAKSSPLQHQHQHPFAYGVMGNPADGTVNPRAGGLPPPDLSQSPPGTAAAQAAAAAAAAAVAAAATGANGINSPIPLKNVSPTFVIKQYQQLLGFPNNSLYFGTLASSLPYVVAEKGWSDIDQSAYDYQFHTEDD</sequence>
<dbReference type="OMA" id="PHIQNTH"/>
<feature type="region of interest" description="Disordered" evidence="1">
    <location>
        <begin position="259"/>
        <end position="280"/>
    </location>
</feature>
<feature type="compositionally biased region" description="Polar residues" evidence="1">
    <location>
        <begin position="42"/>
        <end position="53"/>
    </location>
</feature>
<accession>A5E7S1</accession>
<feature type="compositionally biased region" description="Low complexity" evidence="1">
    <location>
        <begin position="25"/>
        <end position="41"/>
    </location>
</feature>
<organism evidence="2 3">
    <name type="scientific">Lodderomyces elongisporus (strain ATCC 11503 / CBS 2605 / JCM 1781 / NBRC 1676 / NRRL YB-4239)</name>
    <name type="common">Yeast</name>
    <name type="synonym">Saccharomyces elongisporus</name>
    <dbReference type="NCBI Taxonomy" id="379508"/>
    <lineage>
        <taxon>Eukaryota</taxon>
        <taxon>Fungi</taxon>
        <taxon>Dikarya</taxon>
        <taxon>Ascomycota</taxon>
        <taxon>Saccharomycotina</taxon>
        <taxon>Pichiomycetes</taxon>
        <taxon>Debaryomycetaceae</taxon>
        <taxon>Candida/Lodderomyces clade</taxon>
        <taxon>Lodderomyces</taxon>
    </lineage>
</organism>
<dbReference type="VEuPathDB" id="FungiDB:LELG_05660"/>
<dbReference type="Proteomes" id="UP000001996">
    <property type="component" value="Unassembled WGS sequence"/>
</dbReference>
<evidence type="ECO:0000256" key="1">
    <source>
        <dbReference type="SAM" id="MobiDB-lite"/>
    </source>
</evidence>
<gene>
    <name evidence="2" type="ORF">LELG_05660</name>
</gene>
<protein>
    <submittedName>
        <fullName evidence="2">Uncharacterized protein</fullName>
    </submittedName>
</protein>
<dbReference type="OrthoDB" id="3981234at2759"/>
<keyword evidence="3" id="KW-1185">Reference proteome</keyword>
<evidence type="ECO:0000313" key="2">
    <source>
        <dbReference type="EMBL" id="EDK47479.1"/>
    </source>
</evidence>
<evidence type="ECO:0000313" key="3">
    <source>
        <dbReference type="Proteomes" id="UP000001996"/>
    </source>
</evidence>